<name>A0A058ZIN3_9RHOB</name>
<dbReference type="PANTHER" id="PTHR42695">
    <property type="entry name" value="GLUTAMINE AMIDOTRANSFERASE YLR126C-RELATED"/>
    <property type="match status" value="1"/>
</dbReference>
<keyword evidence="2" id="KW-0808">Transferase</keyword>
<dbReference type="PANTHER" id="PTHR42695:SF5">
    <property type="entry name" value="GLUTAMINE AMIDOTRANSFERASE YLR126C-RELATED"/>
    <property type="match status" value="1"/>
</dbReference>
<dbReference type="OrthoDB" id="7365442at2"/>
<gene>
    <name evidence="2" type="ORF">ATO10_11222</name>
</gene>
<dbReference type="Pfam" id="PF00117">
    <property type="entry name" value="GATase"/>
    <property type="match status" value="1"/>
</dbReference>
<dbReference type="PROSITE" id="PS51273">
    <property type="entry name" value="GATASE_TYPE_1"/>
    <property type="match status" value="1"/>
</dbReference>
<dbReference type="GO" id="GO:0016740">
    <property type="term" value="F:transferase activity"/>
    <property type="evidence" value="ECO:0007669"/>
    <property type="project" value="UniProtKB-KW"/>
</dbReference>
<dbReference type="PATRIC" id="fig|1461693.3.peg.2274"/>
<proteinExistence type="predicted"/>
<protein>
    <submittedName>
        <fullName evidence="2">Glutamine amidotransferase</fullName>
    </submittedName>
</protein>
<dbReference type="InterPro" id="IPR044992">
    <property type="entry name" value="ChyE-like"/>
</dbReference>
<sequence length="238" mass="25815">MQIGLLQTGHAPDSLTPALGDYADMFERLLAGHGFTFSRWDVVDMDFPADVHACDGWLLTGSRHGAYEDLPFIPPLQDFIRKVYAARVPMVGICFGHQIIAQALGGTVEKFSGGWSVGATDYVLDGQHITLNAWHQDQVTQLPDGAQVIGGNAFCRYGALRYGDHALTVQPHPEFGADMIQGLITHRGQGVVPDALLNAAQERLKTPDDGLKFGAQIATFFKTSVKTNIKPSPEVQDG</sequence>
<reference evidence="2 3" key="1">
    <citation type="submission" date="2013-04" db="EMBL/GenBank/DDBJ databases">
        <title>Shimia sp. 22II-S11-Z10 Genome Sequencing.</title>
        <authorList>
            <person name="Lai Q."/>
            <person name="Li G."/>
            <person name="Shao Z."/>
        </authorList>
    </citation>
    <scope>NUCLEOTIDE SEQUENCE [LARGE SCALE GENOMIC DNA]</scope>
    <source>
        <strain evidence="3">22II-S11-Z10</strain>
    </source>
</reference>
<organism evidence="2 3">
    <name type="scientific">Actibacterium atlanticum</name>
    <dbReference type="NCBI Taxonomy" id="1461693"/>
    <lineage>
        <taxon>Bacteria</taxon>
        <taxon>Pseudomonadati</taxon>
        <taxon>Pseudomonadota</taxon>
        <taxon>Alphaproteobacteria</taxon>
        <taxon>Rhodobacterales</taxon>
        <taxon>Roseobacteraceae</taxon>
        <taxon>Actibacterium</taxon>
    </lineage>
</organism>
<dbReference type="Proteomes" id="UP000024836">
    <property type="component" value="Unassembled WGS sequence"/>
</dbReference>
<keyword evidence="3" id="KW-1185">Reference proteome</keyword>
<comment type="caution">
    <text evidence="2">The sequence shown here is derived from an EMBL/GenBank/DDBJ whole genome shotgun (WGS) entry which is preliminary data.</text>
</comment>
<dbReference type="SUPFAM" id="SSF52317">
    <property type="entry name" value="Class I glutamine amidotransferase-like"/>
    <property type="match status" value="1"/>
</dbReference>
<evidence type="ECO:0000259" key="1">
    <source>
        <dbReference type="Pfam" id="PF00117"/>
    </source>
</evidence>
<dbReference type="eggNOG" id="COG0518">
    <property type="taxonomic scope" value="Bacteria"/>
</dbReference>
<dbReference type="InterPro" id="IPR029062">
    <property type="entry name" value="Class_I_gatase-like"/>
</dbReference>
<dbReference type="GO" id="GO:0005829">
    <property type="term" value="C:cytosol"/>
    <property type="evidence" value="ECO:0007669"/>
    <property type="project" value="TreeGrafter"/>
</dbReference>
<dbReference type="Gene3D" id="3.40.50.880">
    <property type="match status" value="1"/>
</dbReference>
<dbReference type="CDD" id="cd01741">
    <property type="entry name" value="GATase1_1"/>
    <property type="match status" value="1"/>
</dbReference>
<accession>A0A058ZIN3</accession>
<dbReference type="STRING" id="1461693.ATO10_11222"/>
<feature type="domain" description="Glutamine amidotransferase" evidence="1">
    <location>
        <begin position="68"/>
        <end position="175"/>
    </location>
</feature>
<evidence type="ECO:0000313" key="3">
    <source>
        <dbReference type="Proteomes" id="UP000024836"/>
    </source>
</evidence>
<evidence type="ECO:0000313" key="2">
    <source>
        <dbReference type="EMBL" id="KCV81479.1"/>
    </source>
</evidence>
<dbReference type="AlphaFoldDB" id="A0A058ZIN3"/>
<dbReference type="RefSeq" id="WP_051598105.1">
    <property type="nucleotide sequence ID" value="NZ_AQQY01000007.1"/>
</dbReference>
<dbReference type="EMBL" id="AQQY01000007">
    <property type="protein sequence ID" value="KCV81479.1"/>
    <property type="molecule type" value="Genomic_DNA"/>
</dbReference>
<keyword evidence="2" id="KW-0315">Glutamine amidotransferase</keyword>
<dbReference type="InterPro" id="IPR017926">
    <property type="entry name" value="GATASE"/>
</dbReference>